<dbReference type="InterPro" id="IPR051706">
    <property type="entry name" value="Glycosyltransferase_domain"/>
</dbReference>
<comment type="similarity">
    <text evidence="1">Belongs to the glycosyltransferase 32 family.</text>
</comment>
<dbReference type="GO" id="GO:0016020">
    <property type="term" value="C:membrane"/>
    <property type="evidence" value="ECO:0007669"/>
    <property type="project" value="GOC"/>
</dbReference>
<keyword evidence="2" id="KW-0808">Transferase</keyword>
<accession>A0AAX4KG55</accession>
<feature type="compositionally biased region" description="Acidic residues" evidence="3">
    <location>
        <begin position="674"/>
        <end position="684"/>
    </location>
</feature>
<reference evidence="5 6" key="1">
    <citation type="submission" date="2024-01" db="EMBL/GenBank/DDBJ databases">
        <title>Comparative genomics of Cryptococcus and Kwoniella reveals pathogenesis evolution and contrasting modes of karyotype evolution via chromosome fusion or intercentromeric recombination.</title>
        <authorList>
            <person name="Coelho M.A."/>
            <person name="David-Palma M."/>
            <person name="Shea T."/>
            <person name="Bowers K."/>
            <person name="McGinley-Smith S."/>
            <person name="Mohammad A.W."/>
            <person name="Gnirke A."/>
            <person name="Yurkov A.M."/>
            <person name="Nowrousian M."/>
            <person name="Sun S."/>
            <person name="Cuomo C.A."/>
            <person name="Heitman J."/>
        </authorList>
    </citation>
    <scope>NUCLEOTIDE SEQUENCE [LARGE SCALE GENOMIC DNA]</scope>
    <source>
        <strain evidence="5 6">PYCC6329</strain>
    </source>
</reference>
<evidence type="ECO:0000313" key="5">
    <source>
        <dbReference type="EMBL" id="WWD05576.1"/>
    </source>
</evidence>
<dbReference type="EMBL" id="CP144089">
    <property type="protein sequence ID" value="WWD05576.1"/>
    <property type="molecule type" value="Genomic_DNA"/>
</dbReference>
<dbReference type="GO" id="GO:0000030">
    <property type="term" value="F:mannosyltransferase activity"/>
    <property type="evidence" value="ECO:0007669"/>
    <property type="project" value="TreeGrafter"/>
</dbReference>
<dbReference type="PANTHER" id="PTHR32385:SF15">
    <property type="entry name" value="INOSITOL PHOSPHOCERAMIDE MANNOSYLTRANSFERASE 1"/>
    <property type="match status" value="1"/>
</dbReference>
<dbReference type="InterPro" id="IPR029044">
    <property type="entry name" value="Nucleotide-diphossugar_trans"/>
</dbReference>
<proteinExistence type="inferred from homology"/>
<dbReference type="SUPFAM" id="SSF53448">
    <property type="entry name" value="Nucleotide-diphospho-sugar transferases"/>
    <property type="match status" value="1"/>
</dbReference>
<evidence type="ECO:0008006" key="7">
    <source>
        <dbReference type="Google" id="ProtNLM"/>
    </source>
</evidence>
<evidence type="ECO:0000256" key="3">
    <source>
        <dbReference type="SAM" id="MobiDB-lite"/>
    </source>
</evidence>
<sequence>MSYSRISSSPHSTSRHDHSHSGSSKPKSTKTRKAIITLLVILSLFLIGTVIVLSSVSYFLNIPNWAYLTESEVSWRPSDIIHPLKDPLDFNVNEKRRIQRRKEWRDVTDDLSEAEPLEASGVLGTETLPESWKELEEEMEQLDAAEEVDVDVDVDIPLDGDEQVEGETYDDSVESEDTTTTAAEAAVLDHGMVQDAQDDDGVWGIDGEGTGGYWMKKDWNGKVQDTESWDRLFNVTTRPGETIPRLIHQTWKSDVLPEKWRKAWKECREGMPDYEYMLWTDDVSREFIAKHYPAHLQMFDSYEYPIQRADSIRYFILHHFGGVYMDLDIGCRRRLDPLLQGDWEVILPITKPVGVSNDLIFSSKGSAFMDDTVHGLSTFNHQYFTNYPTVMFSTGPMFLSAQYALYSSAHPLTETHPRAEVRILPKSLYGKNVPMSTVPHSFFSHFYGSSWHADDAGFITFLGAWGKKLMWVGLVVLVLGVIRLIWLKRKAANGGQQYQLLSILPTSSSNSGGTGNGNRSGASTPTSTTGSSGGLMSPSTTFDLPGHLQLNSSDIANVFKRAGHLILAAPATLLYGNNENRRRRQRTGLLYFVPALFQPDQVRRRGRTASEASQLPLRTSRRDRERVPPPPPYEPSGQDDYPMKKRDETMDEVDAFLNSEAEGETSGQSAYNDNDNDNDGDGEWEDWRRKSDVD</sequence>
<dbReference type="PANTHER" id="PTHR32385">
    <property type="entry name" value="MANNOSYL PHOSPHORYLINOSITOL CERAMIDE SYNTHASE"/>
    <property type="match status" value="1"/>
</dbReference>
<keyword evidence="4" id="KW-0472">Membrane</keyword>
<dbReference type="Proteomes" id="UP001358614">
    <property type="component" value="Chromosome 1"/>
</dbReference>
<dbReference type="Gene3D" id="3.90.550.20">
    <property type="match status" value="1"/>
</dbReference>
<dbReference type="RefSeq" id="XP_066083543.1">
    <property type="nucleotide sequence ID" value="XM_066227446.1"/>
</dbReference>
<dbReference type="InterPro" id="IPR007577">
    <property type="entry name" value="GlycoTrfase_DXD_sugar-bd_CS"/>
</dbReference>
<feature type="region of interest" description="Disordered" evidence="3">
    <location>
        <begin position="508"/>
        <end position="538"/>
    </location>
</feature>
<dbReference type="GeneID" id="91102460"/>
<evidence type="ECO:0000313" key="6">
    <source>
        <dbReference type="Proteomes" id="UP001358614"/>
    </source>
</evidence>
<dbReference type="FunFam" id="3.90.550.20:FF:000005">
    <property type="entry name" value="Unplaced genomic scaffold supercont1.17, whole genome shotgun sequence"/>
    <property type="match status" value="1"/>
</dbReference>
<dbReference type="Pfam" id="PF04488">
    <property type="entry name" value="Gly_transf_sug"/>
    <property type="match status" value="1"/>
</dbReference>
<keyword evidence="4" id="KW-0812">Transmembrane</keyword>
<feature type="region of interest" description="Disordered" evidence="3">
    <location>
        <begin position="1"/>
        <end position="28"/>
    </location>
</feature>
<keyword evidence="6" id="KW-1185">Reference proteome</keyword>
<keyword evidence="4" id="KW-1133">Transmembrane helix</keyword>
<evidence type="ECO:0000256" key="2">
    <source>
        <dbReference type="ARBA" id="ARBA00022679"/>
    </source>
</evidence>
<evidence type="ECO:0000256" key="1">
    <source>
        <dbReference type="ARBA" id="ARBA00009003"/>
    </source>
</evidence>
<protein>
    <recommendedName>
        <fullName evidence="7">MIPC synthase</fullName>
    </recommendedName>
</protein>
<organism evidence="5 6">
    <name type="scientific">Kwoniella europaea PYCC6329</name>
    <dbReference type="NCBI Taxonomy" id="1423913"/>
    <lineage>
        <taxon>Eukaryota</taxon>
        <taxon>Fungi</taxon>
        <taxon>Dikarya</taxon>
        <taxon>Basidiomycota</taxon>
        <taxon>Agaricomycotina</taxon>
        <taxon>Tremellomycetes</taxon>
        <taxon>Tremellales</taxon>
        <taxon>Cryptococcaceae</taxon>
        <taxon>Kwoniella</taxon>
    </lineage>
</organism>
<feature type="transmembrane region" description="Helical" evidence="4">
    <location>
        <begin position="469"/>
        <end position="486"/>
    </location>
</feature>
<name>A0AAX4KG55_9TREE</name>
<feature type="compositionally biased region" description="Low complexity" evidence="3">
    <location>
        <begin position="1"/>
        <end position="12"/>
    </location>
</feature>
<feature type="compositionally biased region" description="Basic and acidic residues" evidence="3">
    <location>
        <begin position="685"/>
        <end position="694"/>
    </location>
</feature>
<gene>
    <name evidence="5" type="ORF">V865_003657</name>
</gene>
<feature type="transmembrane region" description="Helical" evidence="4">
    <location>
        <begin position="34"/>
        <end position="60"/>
    </location>
</feature>
<dbReference type="AlphaFoldDB" id="A0AAX4KG55"/>
<dbReference type="GO" id="GO:0051999">
    <property type="term" value="P:mannosyl-inositol phosphorylceramide biosynthetic process"/>
    <property type="evidence" value="ECO:0007669"/>
    <property type="project" value="TreeGrafter"/>
</dbReference>
<feature type="region of interest" description="Disordered" evidence="3">
    <location>
        <begin position="603"/>
        <end position="694"/>
    </location>
</feature>
<evidence type="ECO:0000256" key="4">
    <source>
        <dbReference type="SAM" id="Phobius"/>
    </source>
</evidence>
<feature type="compositionally biased region" description="Low complexity" evidence="3">
    <location>
        <begin position="519"/>
        <end position="538"/>
    </location>
</feature>
<dbReference type="KEGG" id="ker:91102460"/>